<dbReference type="EMBL" id="JBIUGF010000041">
    <property type="protein sequence ID" value="MFJ1339310.1"/>
    <property type="molecule type" value="Genomic_DNA"/>
</dbReference>
<organism evidence="1 2">
    <name type="scientific">Pseudomonas caricapapayae</name>
    <dbReference type="NCBI Taxonomy" id="46678"/>
    <lineage>
        <taxon>Bacteria</taxon>
        <taxon>Pseudomonadati</taxon>
        <taxon>Pseudomonadota</taxon>
        <taxon>Gammaproteobacteria</taxon>
        <taxon>Pseudomonadales</taxon>
        <taxon>Pseudomonadaceae</taxon>
        <taxon>Pseudomonas</taxon>
    </lineage>
</organism>
<reference evidence="1" key="1">
    <citation type="submission" date="2024-10" db="EMBL/GenBank/DDBJ databases">
        <title>Aeromonas and Pseudomonas from the Cagarras Archipelago, Rio de Janeiro, Brazil.</title>
        <authorList>
            <person name="Canellas A.L.B."/>
            <person name="Laport M.S."/>
        </authorList>
    </citation>
    <scope>NUCLEOTIDE SEQUENCE</scope>
    <source>
        <strain evidence="1">ACP-7</strain>
    </source>
</reference>
<name>A0ACC7LXI4_9PSED</name>
<comment type="caution">
    <text evidence="1">The sequence shown here is derived from an EMBL/GenBank/DDBJ whole genome shotgun (WGS) entry which is preliminary data.</text>
</comment>
<evidence type="ECO:0000313" key="1">
    <source>
        <dbReference type="EMBL" id="MFJ1339310.1"/>
    </source>
</evidence>
<proteinExistence type="predicted"/>
<keyword evidence="2" id="KW-1185">Reference proteome</keyword>
<evidence type="ECO:0000313" key="2">
    <source>
        <dbReference type="Proteomes" id="UP001615411"/>
    </source>
</evidence>
<gene>
    <name evidence="1" type="ORF">ACIKP7_14385</name>
</gene>
<dbReference type="Proteomes" id="UP001615411">
    <property type="component" value="Unassembled WGS sequence"/>
</dbReference>
<accession>A0ACC7LXI4</accession>
<sequence>MATGHFIRLGDKTTCGGTVLEADQCVVMFGRNHVREGDRVTCGKDGSAYRIIGGVSYIKSHGRRVAGSLDSISSCSCRARLIPSLDSATYQSEQAAPNTAHSPSPGVTAMPLAARPSGAAPAPVVDRPLEEEEEEEELEDLGIVLRLGLFFDGTGNNQANSAATADCYAASVGLTTETAEDIRQHCAAFGFDGDGNSPDNSYGNDVSNVARLYNLYPDDTYRQLLPNADEAYVPVYIEGIGTSSGLGDSLYSQGTGQGGTGVVARVEQMPALVLKQIRLLQDRNPGLKIRRLEVDLFGFSRGAAAARHCANDLLKGSGCLLARSLPAGSPLLTSDFAWRHRSDFALNFIGLFDTVAGIVSLRDRDFSPHNAVNPGLNLRLAPGIARKVVHLVADNEYRHNFSLTQAEQDIMLPGCHSDIGGGYLPLSREKLLLSKPDSSVEFNSLPNERSAAYARTKQRFSHESRHWLAYVPPEGLDIVTWSVQTQQRKRDTQAEKRVYAAIVSQRQVRNELSLVYLRIMREWGVRAGVAFKVIPSTAALALPVELQPIAAKLQAFALGEPYTSLTSEEYSLLRRRYIHLSAHWNAAKGWNNSALDVVFINRPAAGMQRMEHPNE</sequence>
<protein>
    <submittedName>
        <fullName evidence="1">PAAR domain-containing protein</fullName>
    </submittedName>
</protein>